<protein>
    <recommendedName>
        <fullName evidence="2">Lipid/polyisoprenoid-binding YceI-like domain-containing protein</fullName>
    </recommendedName>
</protein>
<dbReference type="InterPro" id="IPR007372">
    <property type="entry name" value="Lipid/polyisoprenoid-bd_YceI"/>
</dbReference>
<dbReference type="InterPro" id="IPR027016">
    <property type="entry name" value="UCP029811"/>
</dbReference>
<comment type="caution">
    <text evidence="3">The sequence shown here is derived from an EMBL/GenBank/DDBJ whole genome shotgun (WGS) entry which is preliminary data.</text>
</comment>
<proteinExistence type="predicted"/>
<dbReference type="PIRSF" id="PIRSF029811">
    <property type="entry name" value="UCP029811"/>
    <property type="match status" value="1"/>
</dbReference>
<evidence type="ECO:0000256" key="1">
    <source>
        <dbReference type="SAM" id="SignalP"/>
    </source>
</evidence>
<feature type="signal peptide" evidence="1">
    <location>
        <begin position="1"/>
        <end position="22"/>
    </location>
</feature>
<evidence type="ECO:0000313" key="3">
    <source>
        <dbReference type="EMBL" id="KEJ88189.1"/>
    </source>
</evidence>
<dbReference type="RefSeq" id="WP_025059849.1">
    <property type="nucleotide sequence ID" value="NZ_JAMC01000007.1"/>
</dbReference>
<keyword evidence="1" id="KW-0732">Signal</keyword>
<organism evidence="3 4">
    <name type="scientific">Sulfitobacter donghicola DSW-25 = KCTC 12864 = JCM 14565</name>
    <dbReference type="NCBI Taxonomy" id="1300350"/>
    <lineage>
        <taxon>Bacteria</taxon>
        <taxon>Pseudomonadati</taxon>
        <taxon>Pseudomonadota</taxon>
        <taxon>Alphaproteobacteria</taxon>
        <taxon>Rhodobacterales</taxon>
        <taxon>Roseobacteraceae</taxon>
        <taxon>Sulfitobacter</taxon>
    </lineage>
</organism>
<dbReference type="InterPro" id="IPR036761">
    <property type="entry name" value="TTHA0802/YceI-like_sf"/>
</dbReference>
<evidence type="ECO:0000259" key="2">
    <source>
        <dbReference type="SMART" id="SM00867"/>
    </source>
</evidence>
<reference evidence="3 4" key="1">
    <citation type="submission" date="2014-01" db="EMBL/GenBank/DDBJ databases">
        <title>Sulfitobacter donghicola JCM 14565 Genome Sequencing.</title>
        <authorList>
            <person name="Lai Q."/>
            <person name="Hong Z."/>
        </authorList>
    </citation>
    <scope>NUCLEOTIDE SEQUENCE [LARGE SCALE GENOMIC DNA]</scope>
    <source>
        <strain evidence="3 4">JCM 14565</strain>
    </source>
</reference>
<evidence type="ECO:0000313" key="4">
    <source>
        <dbReference type="Proteomes" id="UP000027734"/>
    </source>
</evidence>
<dbReference type="SUPFAM" id="SSF101874">
    <property type="entry name" value="YceI-like"/>
    <property type="match status" value="1"/>
</dbReference>
<gene>
    <name evidence="3" type="ORF">DSW25_16065</name>
</gene>
<dbReference type="eggNOG" id="COG2353">
    <property type="taxonomic scope" value="Bacteria"/>
</dbReference>
<dbReference type="AlphaFoldDB" id="A0A073IEL3"/>
<feature type="chain" id="PRO_5001691477" description="Lipid/polyisoprenoid-binding YceI-like domain-containing protein" evidence="1">
    <location>
        <begin position="23"/>
        <end position="198"/>
    </location>
</feature>
<feature type="domain" description="Lipid/polyisoprenoid-binding YceI-like" evidence="2">
    <location>
        <begin position="28"/>
        <end position="195"/>
    </location>
</feature>
<dbReference type="Pfam" id="PF04264">
    <property type="entry name" value="YceI"/>
    <property type="match status" value="1"/>
</dbReference>
<dbReference type="Proteomes" id="UP000027734">
    <property type="component" value="Unassembled WGS sequence"/>
</dbReference>
<dbReference type="OrthoDB" id="5525824at2"/>
<dbReference type="Gene3D" id="2.40.128.110">
    <property type="entry name" value="Lipid/polyisoprenoid-binding, YceI-like"/>
    <property type="match status" value="1"/>
</dbReference>
<name>A0A073IEL3_9RHOB</name>
<dbReference type="SMART" id="SM00867">
    <property type="entry name" value="YceI"/>
    <property type="match status" value="1"/>
</dbReference>
<accession>A0A073IEL3</accession>
<keyword evidence="4" id="KW-1185">Reference proteome</keyword>
<dbReference type="EMBL" id="JAMC01000007">
    <property type="protein sequence ID" value="KEJ88189.1"/>
    <property type="molecule type" value="Genomic_DNA"/>
</dbReference>
<dbReference type="STRING" id="1300350.Z948_2512"/>
<sequence>MIKLKSIAAAITLSLLAGASFAGGHAESWTVDTELSAVSFGSVKNDYTGESHTISDVTGTVDANGVVSITLGLASVETMIDIRNERMREIVFANAPTATISAQLDMAEISALASGDAKTVETSGTLSLLGTDTDLDASFFVMRLSEDQVLVTTNGMMMLSIEDTAFNASIDKMQELASLDSITRVSPVTMRLLFKADH</sequence>